<feature type="compositionally biased region" description="Low complexity" evidence="1">
    <location>
        <begin position="31"/>
        <end position="41"/>
    </location>
</feature>
<reference evidence="2" key="2">
    <citation type="submission" date="2010-07" db="EMBL/GenBank/DDBJ databases">
        <authorList>
            <consortium name="The Broad Institute Genome Sequencing Platform"/>
            <consortium name="Broad Institute Genome Sequencing Center for Infectious Disease"/>
            <person name="Ma L.-J."/>
            <person name="Dead R."/>
            <person name="Young S."/>
            <person name="Zeng Q."/>
            <person name="Koehrsen M."/>
            <person name="Alvarado L."/>
            <person name="Berlin A."/>
            <person name="Chapman S.B."/>
            <person name="Chen Z."/>
            <person name="Freedman E."/>
            <person name="Gellesch M."/>
            <person name="Goldberg J."/>
            <person name="Griggs A."/>
            <person name="Gujja S."/>
            <person name="Heilman E.R."/>
            <person name="Heiman D."/>
            <person name="Hepburn T."/>
            <person name="Howarth C."/>
            <person name="Jen D."/>
            <person name="Larson L."/>
            <person name="Mehta T."/>
            <person name="Neiman D."/>
            <person name="Pearson M."/>
            <person name="Roberts A."/>
            <person name="Saif S."/>
            <person name="Shea T."/>
            <person name="Shenoy N."/>
            <person name="Sisk P."/>
            <person name="Stolte C."/>
            <person name="Sykes S."/>
            <person name="Walk T."/>
            <person name="White J."/>
            <person name="Yandava C."/>
            <person name="Haas B."/>
            <person name="Nusbaum C."/>
            <person name="Birren B."/>
        </authorList>
    </citation>
    <scope>NUCLEOTIDE SEQUENCE</scope>
    <source>
        <strain evidence="2">R3-111a-1</strain>
    </source>
</reference>
<dbReference type="GeneID" id="20344884"/>
<evidence type="ECO:0000313" key="2">
    <source>
        <dbReference type="EMBL" id="EJT79341.1"/>
    </source>
</evidence>
<organism evidence="2">
    <name type="scientific">Gaeumannomyces tritici (strain R3-111a-1)</name>
    <name type="common">Wheat and barley take-all root rot fungus</name>
    <name type="synonym">Gaeumannomyces graminis var. tritici</name>
    <dbReference type="NCBI Taxonomy" id="644352"/>
    <lineage>
        <taxon>Eukaryota</taxon>
        <taxon>Fungi</taxon>
        <taxon>Dikarya</taxon>
        <taxon>Ascomycota</taxon>
        <taxon>Pezizomycotina</taxon>
        <taxon>Sordariomycetes</taxon>
        <taxon>Sordariomycetidae</taxon>
        <taxon>Magnaporthales</taxon>
        <taxon>Magnaporthaceae</taxon>
        <taxon>Gaeumannomyces</taxon>
    </lineage>
</organism>
<feature type="region of interest" description="Disordered" evidence="1">
    <location>
        <begin position="20"/>
        <end position="41"/>
    </location>
</feature>
<evidence type="ECO:0000313" key="3">
    <source>
        <dbReference type="EnsemblFungi" id="EJT79341"/>
    </source>
</evidence>
<dbReference type="EnsemblFungi" id="EJT79341">
    <property type="protein sequence ID" value="EJT79341"/>
    <property type="gene ID" value="GGTG_04426"/>
</dbReference>
<dbReference type="AlphaFoldDB" id="J3NT28"/>
<evidence type="ECO:0000313" key="4">
    <source>
        <dbReference type="Proteomes" id="UP000006039"/>
    </source>
</evidence>
<reference evidence="3" key="4">
    <citation type="journal article" date="2015" name="G3 (Bethesda)">
        <title>Genome sequences of three phytopathogenic species of the Magnaporthaceae family of fungi.</title>
        <authorList>
            <person name="Okagaki L.H."/>
            <person name="Nunes C.C."/>
            <person name="Sailsbery J."/>
            <person name="Clay B."/>
            <person name="Brown D."/>
            <person name="John T."/>
            <person name="Oh Y."/>
            <person name="Young N."/>
            <person name="Fitzgerald M."/>
            <person name="Haas B.J."/>
            <person name="Zeng Q."/>
            <person name="Young S."/>
            <person name="Adiconis X."/>
            <person name="Fan L."/>
            <person name="Levin J.Z."/>
            <person name="Mitchell T.K."/>
            <person name="Okubara P.A."/>
            <person name="Farman M.L."/>
            <person name="Kohn L.M."/>
            <person name="Birren B."/>
            <person name="Ma L.-J."/>
            <person name="Dean R.A."/>
        </authorList>
    </citation>
    <scope>NUCLEOTIDE SEQUENCE</scope>
    <source>
        <strain evidence="3">R3-111a-1</strain>
    </source>
</reference>
<dbReference type="VEuPathDB" id="FungiDB:GGTG_04426"/>
<dbReference type="RefSeq" id="XP_009220486.1">
    <property type="nucleotide sequence ID" value="XM_009222222.1"/>
</dbReference>
<evidence type="ECO:0000256" key="1">
    <source>
        <dbReference type="SAM" id="MobiDB-lite"/>
    </source>
</evidence>
<gene>
    <name evidence="3" type="primary">20344884</name>
    <name evidence="2" type="ORF">GGTG_04426</name>
</gene>
<accession>J3NT28</accession>
<reference evidence="4" key="1">
    <citation type="submission" date="2010-07" db="EMBL/GenBank/DDBJ databases">
        <title>The genome sequence of Gaeumannomyces graminis var. tritici strain R3-111a-1.</title>
        <authorList>
            <consortium name="The Broad Institute Genome Sequencing Platform"/>
            <person name="Ma L.-J."/>
            <person name="Dead R."/>
            <person name="Young S."/>
            <person name="Zeng Q."/>
            <person name="Koehrsen M."/>
            <person name="Alvarado L."/>
            <person name="Berlin A."/>
            <person name="Chapman S.B."/>
            <person name="Chen Z."/>
            <person name="Freedman E."/>
            <person name="Gellesch M."/>
            <person name="Goldberg J."/>
            <person name="Griggs A."/>
            <person name="Gujja S."/>
            <person name="Heilman E.R."/>
            <person name="Heiman D."/>
            <person name="Hepburn T."/>
            <person name="Howarth C."/>
            <person name="Jen D."/>
            <person name="Larson L."/>
            <person name="Mehta T."/>
            <person name="Neiman D."/>
            <person name="Pearson M."/>
            <person name="Roberts A."/>
            <person name="Saif S."/>
            <person name="Shea T."/>
            <person name="Shenoy N."/>
            <person name="Sisk P."/>
            <person name="Stolte C."/>
            <person name="Sykes S."/>
            <person name="Walk T."/>
            <person name="White J."/>
            <person name="Yandava C."/>
            <person name="Haas B."/>
            <person name="Nusbaum C."/>
            <person name="Birren B."/>
        </authorList>
    </citation>
    <scope>NUCLEOTIDE SEQUENCE [LARGE SCALE GENOMIC DNA]</scope>
    <source>
        <strain evidence="4">R3-111a-1</strain>
    </source>
</reference>
<dbReference type="EMBL" id="GL385396">
    <property type="protein sequence ID" value="EJT79341.1"/>
    <property type="molecule type" value="Genomic_DNA"/>
</dbReference>
<dbReference type="HOGENOM" id="CLU_2922756_0_0_1"/>
<name>J3NT28_GAET3</name>
<proteinExistence type="predicted"/>
<reference evidence="2" key="3">
    <citation type="submission" date="2010-09" db="EMBL/GenBank/DDBJ databases">
        <title>Annotation of Gaeumannomyces graminis var. tritici R3-111a-1.</title>
        <authorList>
            <consortium name="The Broad Institute Genome Sequencing Platform"/>
            <person name="Ma L.-J."/>
            <person name="Dead R."/>
            <person name="Young S.K."/>
            <person name="Zeng Q."/>
            <person name="Gargeya S."/>
            <person name="Fitzgerald M."/>
            <person name="Haas B."/>
            <person name="Abouelleil A."/>
            <person name="Alvarado L."/>
            <person name="Arachchi H.M."/>
            <person name="Berlin A."/>
            <person name="Brown A."/>
            <person name="Chapman S.B."/>
            <person name="Chen Z."/>
            <person name="Dunbar C."/>
            <person name="Freedman E."/>
            <person name="Gearin G."/>
            <person name="Gellesch M."/>
            <person name="Goldberg J."/>
            <person name="Griggs A."/>
            <person name="Gujja S."/>
            <person name="Heiman D."/>
            <person name="Howarth C."/>
            <person name="Larson L."/>
            <person name="Lui A."/>
            <person name="MacDonald P.J.P."/>
            <person name="Mehta T."/>
            <person name="Montmayeur A."/>
            <person name="Murphy C."/>
            <person name="Neiman D."/>
            <person name="Pearson M."/>
            <person name="Priest M."/>
            <person name="Roberts A."/>
            <person name="Saif S."/>
            <person name="Shea T."/>
            <person name="Shenoy N."/>
            <person name="Sisk P."/>
            <person name="Stolte C."/>
            <person name="Sykes S."/>
            <person name="Yandava C."/>
            <person name="Wortman J."/>
            <person name="Nusbaum C."/>
            <person name="Birren B."/>
        </authorList>
    </citation>
    <scope>NUCLEOTIDE SEQUENCE</scope>
    <source>
        <strain evidence="2">R3-111a-1</strain>
    </source>
</reference>
<sequence length="61" mass="6673">MRTSSSRSECVGLVDVHEGEETHHPPAFLSAPPWWAHPGAGADELLPRRRQQGDVTVQSKA</sequence>
<protein>
    <submittedName>
        <fullName evidence="2 3">Uncharacterized protein</fullName>
    </submittedName>
</protein>
<dbReference type="Proteomes" id="UP000006039">
    <property type="component" value="Unassembled WGS sequence"/>
</dbReference>
<reference evidence="3" key="5">
    <citation type="submission" date="2018-04" db="UniProtKB">
        <authorList>
            <consortium name="EnsemblFungi"/>
        </authorList>
    </citation>
    <scope>IDENTIFICATION</scope>
    <source>
        <strain evidence="3">R3-111a-1</strain>
    </source>
</reference>
<keyword evidence="4" id="KW-1185">Reference proteome</keyword>